<dbReference type="PANTHER" id="PTHR11851:SF224">
    <property type="entry name" value="PROCESSING PROTEASE"/>
    <property type="match status" value="1"/>
</dbReference>
<dbReference type="GO" id="GO:0046872">
    <property type="term" value="F:metal ion binding"/>
    <property type="evidence" value="ECO:0007669"/>
    <property type="project" value="InterPro"/>
</dbReference>
<name>A0A6L8W438_9PROT</name>
<comment type="caution">
    <text evidence="3">The sequence shown here is derived from an EMBL/GenBank/DDBJ whole genome shotgun (WGS) entry which is preliminary data.</text>
</comment>
<accession>A0A6L8W438</accession>
<keyword evidence="4" id="KW-1185">Reference proteome</keyword>
<evidence type="ECO:0000259" key="2">
    <source>
        <dbReference type="Pfam" id="PF05193"/>
    </source>
</evidence>
<feature type="domain" description="Peptidase M16 C-terminal" evidence="2">
    <location>
        <begin position="194"/>
        <end position="369"/>
    </location>
</feature>
<dbReference type="InterPro" id="IPR011765">
    <property type="entry name" value="Pept_M16_N"/>
</dbReference>
<dbReference type="Pfam" id="PF05193">
    <property type="entry name" value="Peptidase_M16_C"/>
    <property type="match status" value="1"/>
</dbReference>
<gene>
    <name evidence="3" type="ORF">GQE98_01310</name>
</gene>
<evidence type="ECO:0000313" key="3">
    <source>
        <dbReference type="EMBL" id="MZR29262.1"/>
    </source>
</evidence>
<evidence type="ECO:0000313" key="4">
    <source>
        <dbReference type="Proteomes" id="UP000476030"/>
    </source>
</evidence>
<reference evidence="3 4" key="1">
    <citation type="submission" date="2019-12" db="EMBL/GenBank/DDBJ databases">
        <title>Snethiella sp. nov. sp. isolated from sea sand.</title>
        <authorList>
            <person name="Kim J."/>
            <person name="Jeong S.E."/>
            <person name="Jung H.S."/>
            <person name="Jeon C.O."/>
        </authorList>
    </citation>
    <scope>NUCLEOTIDE SEQUENCE [LARGE SCALE GENOMIC DNA]</scope>
    <source>
        <strain evidence="3 4">DP05</strain>
    </source>
</reference>
<dbReference type="Proteomes" id="UP000476030">
    <property type="component" value="Unassembled WGS sequence"/>
</dbReference>
<sequence length="450" mass="48713">MLYAYRSIAIFLVSTTLIFLGSLPASAVEIQKVVSPGGIEAWLVEEASIPIVSLNVAWRGGASLDPADKAGLAYLASSTMDEGSGEFDSNAFQERLSDLAIQLGFDASKDSFSGSLKTLSENTEEAFRLFGLAISDPRFDQEPVERIRGQILASLNQKLSDPNSLAGRAWFELAFGDHPYSQPSEGTIDSISAITREDLVDFARTRLGKDNMLIGVVGDITAGKLGPLLDETFGKLPDKAEIAAIPQTEPLVEAAIKIIPQDIPQSVVIFGGQGVKREDPDYYTAYVLNYILGGGSFQSRLTEEIREKRGLVYSVYSYLYPMKAAGLQMGGFGTSNASVKEALDLVEAELVRIREEGVTEEELAAAKTYLNGSFPLSLSSNDRISDILVAMQFSDLPIDYLNNRPDLINAVSQEDINRVAQKLLDPDKLIVVVAGKPENLEATGKGAQKN</sequence>
<protein>
    <submittedName>
        <fullName evidence="3">Insulinase family protein</fullName>
    </submittedName>
</protein>
<organism evidence="3 4">
    <name type="scientific">Sneathiella litorea</name>
    <dbReference type="NCBI Taxonomy" id="2606216"/>
    <lineage>
        <taxon>Bacteria</taxon>
        <taxon>Pseudomonadati</taxon>
        <taxon>Pseudomonadota</taxon>
        <taxon>Alphaproteobacteria</taxon>
        <taxon>Sneathiellales</taxon>
        <taxon>Sneathiellaceae</taxon>
        <taxon>Sneathiella</taxon>
    </lineage>
</organism>
<dbReference type="PANTHER" id="PTHR11851">
    <property type="entry name" value="METALLOPROTEASE"/>
    <property type="match status" value="1"/>
</dbReference>
<dbReference type="SUPFAM" id="SSF63411">
    <property type="entry name" value="LuxS/MPP-like metallohydrolase"/>
    <property type="match status" value="2"/>
</dbReference>
<feature type="domain" description="Peptidase M16 N-terminal" evidence="1">
    <location>
        <begin position="48"/>
        <end position="183"/>
    </location>
</feature>
<dbReference type="InterPro" id="IPR007863">
    <property type="entry name" value="Peptidase_M16_C"/>
</dbReference>
<dbReference type="Pfam" id="PF00675">
    <property type="entry name" value="Peptidase_M16"/>
    <property type="match status" value="1"/>
</dbReference>
<dbReference type="EMBL" id="WTUW01000001">
    <property type="protein sequence ID" value="MZR29262.1"/>
    <property type="molecule type" value="Genomic_DNA"/>
</dbReference>
<proteinExistence type="predicted"/>
<dbReference type="InterPro" id="IPR050361">
    <property type="entry name" value="MPP/UQCRC_Complex"/>
</dbReference>
<dbReference type="RefSeq" id="WP_161313746.1">
    <property type="nucleotide sequence ID" value="NZ_WTUW01000001.1"/>
</dbReference>
<evidence type="ECO:0000259" key="1">
    <source>
        <dbReference type="Pfam" id="PF00675"/>
    </source>
</evidence>
<dbReference type="AlphaFoldDB" id="A0A6L8W438"/>
<dbReference type="Gene3D" id="3.30.830.10">
    <property type="entry name" value="Metalloenzyme, LuxS/M16 peptidase-like"/>
    <property type="match status" value="2"/>
</dbReference>
<dbReference type="InterPro" id="IPR011249">
    <property type="entry name" value="Metalloenz_LuxS/M16"/>
</dbReference>